<organism evidence="1 2">
    <name type="scientific">Paraphaeosphaeria sporulosa</name>
    <dbReference type="NCBI Taxonomy" id="1460663"/>
    <lineage>
        <taxon>Eukaryota</taxon>
        <taxon>Fungi</taxon>
        <taxon>Dikarya</taxon>
        <taxon>Ascomycota</taxon>
        <taxon>Pezizomycotina</taxon>
        <taxon>Dothideomycetes</taxon>
        <taxon>Pleosporomycetidae</taxon>
        <taxon>Pleosporales</taxon>
        <taxon>Massarineae</taxon>
        <taxon>Didymosphaeriaceae</taxon>
        <taxon>Paraphaeosphaeria</taxon>
    </lineage>
</organism>
<sequence>MRAFMIGWRWIETPHTGECSIACVKPLIAHGTLEKGLELVRARRRQLCLDGFPLRSFGDAMVSWRQNGGAHLVDVSTWDSAESHHGGADRRCLCCSLPAGSGSLEAGYVPVPLTRIIRREAPRSGVLMFPRVLIMYCPSIHHVRARQPLENMYIRTVHVVSIHPGGDRVYAANTAPPSSMFAGPVDLPGSL</sequence>
<name>A0A177CU78_9PLEO</name>
<evidence type="ECO:0000313" key="2">
    <source>
        <dbReference type="Proteomes" id="UP000077069"/>
    </source>
</evidence>
<dbReference type="InParanoid" id="A0A177CU78"/>
<dbReference type="OrthoDB" id="10596711at2759"/>
<keyword evidence="2" id="KW-1185">Reference proteome</keyword>
<dbReference type="AlphaFoldDB" id="A0A177CU78"/>
<reference evidence="1 2" key="1">
    <citation type="submission" date="2016-05" db="EMBL/GenBank/DDBJ databases">
        <title>Comparative analysis of secretome profiles of manganese(II)-oxidizing ascomycete fungi.</title>
        <authorList>
            <consortium name="DOE Joint Genome Institute"/>
            <person name="Zeiner C.A."/>
            <person name="Purvine S.O."/>
            <person name="Zink E.M."/>
            <person name="Wu S."/>
            <person name="Pasa-Tolic L."/>
            <person name="Chaput D.L."/>
            <person name="Haridas S."/>
            <person name="Grigoriev I.V."/>
            <person name="Santelli C.M."/>
            <person name="Hansel C.M."/>
        </authorList>
    </citation>
    <scope>NUCLEOTIDE SEQUENCE [LARGE SCALE GENOMIC DNA]</scope>
    <source>
        <strain evidence="1 2">AP3s5-JAC2a</strain>
    </source>
</reference>
<proteinExistence type="predicted"/>
<dbReference type="EMBL" id="KV441549">
    <property type="protein sequence ID" value="OAG10568.1"/>
    <property type="molecule type" value="Genomic_DNA"/>
</dbReference>
<accession>A0A177CU78</accession>
<evidence type="ECO:0000313" key="1">
    <source>
        <dbReference type="EMBL" id="OAG10568.1"/>
    </source>
</evidence>
<dbReference type="GeneID" id="28769969"/>
<protein>
    <submittedName>
        <fullName evidence="1">Uncharacterized protein</fullName>
    </submittedName>
</protein>
<dbReference type="Proteomes" id="UP000077069">
    <property type="component" value="Unassembled WGS sequence"/>
</dbReference>
<dbReference type="RefSeq" id="XP_018040933.1">
    <property type="nucleotide sequence ID" value="XM_018186483.1"/>
</dbReference>
<gene>
    <name evidence="1" type="ORF">CC84DRAFT_489456</name>
</gene>